<comment type="caution">
    <text evidence="1">The sequence shown here is derived from an EMBL/GenBank/DDBJ whole genome shotgun (WGS) entry which is preliminary data.</text>
</comment>
<evidence type="ECO:0000313" key="2">
    <source>
        <dbReference type="Proteomes" id="UP001500212"/>
    </source>
</evidence>
<evidence type="ECO:0000313" key="1">
    <source>
        <dbReference type="EMBL" id="GAA4605198.1"/>
    </source>
</evidence>
<sequence>MEAGTDTGRISGERRVTLTVTDEEATEFLTPGEHFELWKHHKVGHGVISRRVVV</sequence>
<dbReference type="EMBL" id="BAABHJ010000005">
    <property type="protein sequence ID" value="GAA4605198.1"/>
    <property type="molecule type" value="Genomic_DNA"/>
</dbReference>
<keyword evidence="2" id="KW-1185">Reference proteome</keyword>
<dbReference type="Proteomes" id="UP001500212">
    <property type="component" value="Unassembled WGS sequence"/>
</dbReference>
<protein>
    <submittedName>
        <fullName evidence="1">Uncharacterized protein</fullName>
    </submittedName>
</protein>
<proteinExistence type="predicted"/>
<reference evidence="2" key="1">
    <citation type="journal article" date="2019" name="Int. J. Syst. Evol. Microbiol.">
        <title>The Global Catalogue of Microorganisms (GCM) 10K type strain sequencing project: providing services to taxonomists for standard genome sequencing and annotation.</title>
        <authorList>
            <consortium name="The Broad Institute Genomics Platform"/>
            <consortium name="The Broad Institute Genome Sequencing Center for Infectious Disease"/>
            <person name="Wu L."/>
            <person name="Ma J."/>
        </authorList>
    </citation>
    <scope>NUCLEOTIDE SEQUENCE [LARGE SCALE GENOMIC DNA]</scope>
    <source>
        <strain evidence="2">JCM 17938</strain>
    </source>
</reference>
<name>A0ABP8TDD8_9ACTN</name>
<gene>
    <name evidence="1" type="ORF">GCM10023195_17990</name>
</gene>
<organism evidence="1 2">
    <name type="scientific">Actinoallomurus liliacearum</name>
    <dbReference type="NCBI Taxonomy" id="1080073"/>
    <lineage>
        <taxon>Bacteria</taxon>
        <taxon>Bacillati</taxon>
        <taxon>Actinomycetota</taxon>
        <taxon>Actinomycetes</taxon>
        <taxon>Streptosporangiales</taxon>
        <taxon>Thermomonosporaceae</taxon>
        <taxon>Actinoallomurus</taxon>
    </lineage>
</organism>
<accession>A0ABP8TDD8</accession>